<proteinExistence type="predicted"/>
<evidence type="ECO:0000313" key="2">
    <source>
        <dbReference type="Proteomes" id="UP000282028"/>
    </source>
</evidence>
<gene>
    <name evidence="1" type="ORF">EDM52_18560</name>
</gene>
<accession>A0A3M8C2N6</accession>
<sequence>MIVKIGRKVIYERKADDYAVYEITATPSIRNNQAYVLGKVISSFYRKPSERRSWFREGRVLEEASPYRCNFRIIMRPNDVAFYLLLPREKAGEVLRKAEAIYDSGITIQEVKDQLPKLVPEKTFCTELHYRKHDIFSLATDKDNNYPLPSLLTAVRTLEGDDVAIFDAMFEPTDPLGWYKEAKQAHNLLDQGYVPNPSLGNKILRTIHAGFEKARYEILKLTRVTEKQKERLEQHRKERGSYSEASRIKADMTNATKRKQGDDVLKAWLRVAVQSEDRTRRRDTAYTIANAWKDLTADNELERTDVPAKWTAQFLDAIETRKGYSIRFKPLRVSCDEAGKIMQLPGRSLLEEFPQVRNRSHKEVQLPEELTVEGDGMKHVRIGWVTTRGVRQLARIPLTGWAAMSTKAVYDALCTTTFAQGKQGSGKSEGFGTVWAYDMVMAGFTAILIDTADGQVLRNFVNCLPADYPDEKLHLLNLDNKARPMPLGWDDVYGRTFATAGGDEELAALEISERLTARFVGFINGLSKTGEFSDRMQQYVISCMRAITTRKGWSFLDLELALTSPAYRQELLGRAEVQTHPDVVRDLLHLQEKAASGSVNAIIDPIMARVKALSSTPFLANLFLQAPKLDEDGKPIFDLRRIMDNPEGGYGHVVCIQASFDAWQEYQGVILGFFDDKINFNIYSRIDQDQTLRKPCLKWWDEAHKVIDYIEDRASETAVEFRKYRVKQLYTNHSIDQMGAAAQALLDGGAQITSYKTERLSELSRFAHALKPYDDAKVLYESLPDKHRAVNKVRLPSGADCPAFIADMVPPPPEVKNRSYAWQQSAERYGRPWKEVRDTIQSKRSRYAAQDNDWYAAKSEEAQAVAAEEAARKAQARAEARMAAKESGTPASA</sequence>
<dbReference type="Proteomes" id="UP000282028">
    <property type="component" value="Unassembled WGS sequence"/>
</dbReference>
<name>A0A3M8C2N6_9BACL</name>
<protein>
    <recommendedName>
        <fullName evidence="3">ATP-binding protein</fullName>
    </recommendedName>
</protein>
<reference evidence="1 2" key="1">
    <citation type="submission" date="2018-10" db="EMBL/GenBank/DDBJ databases">
        <title>Phylogenomics of Brevibacillus.</title>
        <authorList>
            <person name="Dunlap C."/>
        </authorList>
    </citation>
    <scope>NUCLEOTIDE SEQUENCE [LARGE SCALE GENOMIC DNA]</scope>
    <source>
        <strain evidence="1 2">JCM 12215</strain>
    </source>
</reference>
<evidence type="ECO:0000313" key="1">
    <source>
        <dbReference type="EMBL" id="RNB69970.1"/>
    </source>
</evidence>
<dbReference type="RefSeq" id="WP_122910440.1">
    <property type="nucleotide sequence ID" value="NZ_CBCSBE010000013.1"/>
</dbReference>
<organism evidence="1 2">
    <name type="scientific">Brevibacillus invocatus</name>
    <dbReference type="NCBI Taxonomy" id="173959"/>
    <lineage>
        <taxon>Bacteria</taxon>
        <taxon>Bacillati</taxon>
        <taxon>Bacillota</taxon>
        <taxon>Bacilli</taxon>
        <taxon>Bacillales</taxon>
        <taxon>Paenibacillaceae</taxon>
        <taxon>Brevibacillus</taxon>
    </lineage>
</organism>
<dbReference type="AlphaFoldDB" id="A0A3M8C2N6"/>
<keyword evidence="2" id="KW-1185">Reference proteome</keyword>
<comment type="caution">
    <text evidence="1">The sequence shown here is derived from an EMBL/GenBank/DDBJ whole genome shotgun (WGS) entry which is preliminary data.</text>
</comment>
<evidence type="ECO:0008006" key="3">
    <source>
        <dbReference type="Google" id="ProtNLM"/>
    </source>
</evidence>
<dbReference type="OrthoDB" id="2680707at2"/>
<dbReference type="EMBL" id="RHHR01000036">
    <property type="protein sequence ID" value="RNB69970.1"/>
    <property type="molecule type" value="Genomic_DNA"/>
</dbReference>